<name>A0AAD9TYB9_9ROSI</name>
<organism evidence="5 6">
    <name type="scientific">Dipteronia dyeriana</name>
    <dbReference type="NCBI Taxonomy" id="168575"/>
    <lineage>
        <taxon>Eukaryota</taxon>
        <taxon>Viridiplantae</taxon>
        <taxon>Streptophyta</taxon>
        <taxon>Embryophyta</taxon>
        <taxon>Tracheophyta</taxon>
        <taxon>Spermatophyta</taxon>
        <taxon>Magnoliopsida</taxon>
        <taxon>eudicotyledons</taxon>
        <taxon>Gunneridae</taxon>
        <taxon>Pentapetalae</taxon>
        <taxon>rosids</taxon>
        <taxon>malvids</taxon>
        <taxon>Sapindales</taxon>
        <taxon>Sapindaceae</taxon>
        <taxon>Hippocastanoideae</taxon>
        <taxon>Acereae</taxon>
        <taxon>Dipteronia</taxon>
    </lineage>
</organism>
<evidence type="ECO:0000313" key="6">
    <source>
        <dbReference type="Proteomes" id="UP001280121"/>
    </source>
</evidence>
<evidence type="ECO:0000313" key="5">
    <source>
        <dbReference type="EMBL" id="KAK2644316.1"/>
    </source>
</evidence>
<keyword evidence="1" id="KW-0732">Signal</keyword>
<evidence type="ECO:0000256" key="1">
    <source>
        <dbReference type="ARBA" id="ARBA00022729"/>
    </source>
</evidence>
<dbReference type="AlphaFoldDB" id="A0AAD9TYB9"/>
<reference evidence="5" key="1">
    <citation type="journal article" date="2023" name="Plant J.">
        <title>Genome sequences and population genomics provide insights into the demographic history, inbreeding, and mutation load of two 'living fossil' tree species of Dipteronia.</title>
        <authorList>
            <person name="Feng Y."/>
            <person name="Comes H.P."/>
            <person name="Chen J."/>
            <person name="Zhu S."/>
            <person name="Lu R."/>
            <person name="Zhang X."/>
            <person name="Li P."/>
            <person name="Qiu J."/>
            <person name="Olsen K.M."/>
            <person name="Qiu Y."/>
        </authorList>
    </citation>
    <scope>NUCLEOTIDE SEQUENCE</scope>
    <source>
        <strain evidence="5">KIB01</strain>
    </source>
</reference>
<dbReference type="InterPro" id="IPR003609">
    <property type="entry name" value="Pan_app"/>
</dbReference>
<keyword evidence="3" id="KW-0472">Membrane</keyword>
<keyword evidence="3" id="KW-0812">Transmembrane</keyword>
<comment type="caution">
    <text evidence="5">The sequence shown here is derived from an EMBL/GenBank/DDBJ whole genome shotgun (WGS) entry which is preliminary data.</text>
</comment>
<dbReference type="CDD" id="cd01098">
    <property type="entry name" value="PAN_AP_plant"/>
    <property type="match status" value="1"/>
</dbReference>
<dbReference type="Proteomes" id="UP001280121">
    <property type="component" value="Unassembled WGS sequence"/>
</dbReference>
<dbReference type="Pfam" id="PF08276">
    <property type="entry name" value="PAN_2"/>
    <property type="match status" value="1"/>
</dbReference>
<dbReference type="Pfam" id="PF00954">
    <property type="entry name" value="S_locus_glycop"/>
    <property type="match status" value="1"/>
</dbReference>
<keyword evidence="2" id="KW-1015">Disulfide bond</keyword>
<dbReference type="GO" id="GO:0048544">
    <property type="term" value="P:recognition of pollen"/>
    <property type="evidence" value="ECO:0007669"/>
    <property type="project" value="InterPro"/>
</dbReference>
<dbReference type="EMBL" id="JANJYI010000006">
    <property type="protein sequence ID" value="KAK2644316.1"/>
    <property type="molecule type" value="Genomic_DNA"/>
</dbReference>
<sequence>MKTVPHWRGGPWNGRNLIGLPDIATRLQDDRDKAALAEYDRIDFVNIILVVNDNEAYIIFQPKKGALSIIRLEPTGTSKRLIWHESLKWVKFGSTPRDLCDEYARCGTNAICNEDALERCGCLPGFEPTYPQDWYLKCLETTRRRKKQLDECGKGDGEGFVRLEAVKLPDARNSTVYGNMNLKECERECLKSCDCTGYAVLDVNEGGQGCIAWYGELTDMRQYKDGQHFYLRVDAVELAANARKNSKYFLPTKSVLAFIVVPVVSEVIPLMLFIYYCWRRHSKRKGTSQNR</sequence>
<keyword evidence="6" id="KW-1185">Reference proteome</keyword>
<dbReference type="InterPro" id="IPR000858">
    <property type="entry name" value="S_locus_glycoprot_dom"/>
</dbReference>
<dbReference type="PANTHER" id="PTHR32444:SF63">
    <property type="entry name" value="G-TYPE LECTIN S-RECEPTOR-LIKE SERINE_THREONINE-PROTEIN KINASE RKS1"/>
    <property type="match status" value="1"/>
</dbReference>
<accession>A0AAD9TYB9</accession>
<dbReference type="PANTHER" id="PTHR32444">
    <property type="entry name" value="BULB-TYPE LECTIN DOMAIN-CONTAINING PROTEIN"/>
    <property type="match status" value="1"/>
</dbReference>
<proteinExistence type="predicted"/>
<keyword evidence="3" id="KW-1133">Transmembrane helix</keyword>
<dbReference type="SMART" id="SM00473">
    <property type="entry name" value="PAN_AP"/>
    <property type="match status" value="1"/>
</dbReference>
<evidence type="ECO:0000259" key="4">
    <source>
        <dbReference type="PROSITE" id="PS50948"/>
    </source>
</evidence>
<dbReference type="Gene3D" id="3.50.4.10">
    <property type="entry name" value="Hepatocyte Growth Factor"/>
    <property type="match status" value="1"/>
</dbReference>
<dbReference type="PROSITE" id="PS50948">
    <property type="entry name" value="PAN"/>
    <property type="match status" value="1"/>
</dbReference>
<evidence type="ECO:0000256" key="3">
    <source>
        <dbReference type="SAM" id="Phobius"/>
    </source>
</evidence>
<feature type="transmembrane region" description="Helical" evidence="3">
    <location>
        <begin position="255"/>
        <end position="278"/>
    </location>
</feature>
<feature type="domain" description="Apple" evidence="4">
    <location>
        <begin position="152"/>
        <end position="234"/>
    </location>
</feature>
<evidence type="ECO:0000256" key="2">
    <source>
        <dbReference type="ARBA" id="ARBA00023157"/>
    </source>
</evidence>
<protein>
    <recommendedName>
        <fullName evidence="4">Apple domain-containing protein</fullName>
    </recommendedName>
</protein>
<gene>
    <name evidence="5" type="ORF">Ddye_019511</name>
</gene>